<dbReference type="EMBL" id="JACCCO010000004">
    <property type="protein sequence ID" value="NYF44571.1"/>
    <property type="molecule type" value="Genomic_DNA"/>
</dbReference>
<dbReference type="RefSeq" id="WP_179829001.1">
    <property type="nucleotide sequence ID" value="NZ_JACCCO010000004.1"/>
</dbReference>
<dbReference type="Proteomes" id="UP000576393">
    <property type="component" value="Unassembled WGS sequence"/>
</dbReference>
<evidence type="ECO:0008006" key="4">
    <source>
        <dbReference type="Google" id="ProtNLM"/>
    </source>
</evidence>
<gene>
    <name evidence="2" type="ORF">HDA43_006813</name>
</gene>
<evidence type="ECO:0000313" key="2">
    <source>
        <dbReference type="EMBL" id="NYF44571.1"/>
    </source>
</evidence>
<proteinExistence type="predicted"/>
<keyword evidence="3" id="KW-1185">Reference proteome</keyword>
<protein>
    <recommendedName>
        <fullName evidence="4">Lipoprotein</fullName>
    </recommendedName>
</protein>
<evidence type="ECO:0000256" key="1">
    <source>
        <dbReference type="SAM" id="SignalP"/>
    </source>
</evidence>
<organism evidence="2 3">
    <name type="scientific">Streptosporangium sandarakinum</name>
    <dbReference type="NCBI Taxonomy" id="1260955"/>
    <lineage>
        <taxon>Bacteria</taxon>
        <taxon>Bacillati</taxon>
        <taxon>Actinomycetota</taxon>
        <taxon>Actinomycetes</taxon>
        <taxon>Streptosporangiales</taxon>
        <taxon>Streptosporangiaceae</taxon>
        <taxon>Streptosporangium</taxon>
    </lineage>
</organism>
<keyword evidence="1" id="KW-0732">Signal</keyword>
<dbReference type="AlphaFoldDB" id="A0A852VDW8"/>
<evidence type="ECO:0000313" key="3">
    <source>
        <dbReference type="Proteomes" id="UP000576393"/>
    </source>
</evidence>
<name>A0A852VDW8_9ACTN</name>
<feature type="chain" id="PRO_5038875664" description="Lipoprotein" evidence="1">
    <location>
        <begin position="21"/>
        <end position="161"/>
    </location>
</feature>
<feature type="signal peptide" evidence="1">
    <location>
        <begin position="1"/>
        <end position="20"/>
    </location>
</feature>
<reference evidence="2 3" key="1">
    <citation type="submission" date="2020-07" db="EMBL/GenBank/DDBJ databases">
        <title>Sequencing the genomes of 1000 actinobacteria strains.</title>
        <authorList>
            <person name="Klenk H.-P."/>
        </authorList>
    </citation>
    <scope>NUCLEOTIDE SEQUENCE [LARGE SCALE GENOMIC DNA]</scope>
    <source>
        <strain evidence="2 3">DSM 45763</strain>
    </source>
</reference>
<comment type="caution">
    <text evidence="2">The sequence shown here is derived from an EMBL/GenBank/DDBJ whole genome shotgun (WGS) entry which is preliminary data.</text>
</comment>
<sequence length="161" mass="16840">MPTPLSLRLRTALTAGALVAAITSCGGASTDLDAAGVIKALTDKGLPVSLTVTYTANDDPNKLLGRPNGYTSKASFTDQRVDASKLVGVDKGDVQLGGSVEVFDDADQAEQRADYIQQIGKKMPALGEYDYVAGPVLVRVSKELPPDQAKAFDTALGEIVE</sequence>
<accession>A0A852VDW8</accession>